<dbReference type="EMBL" id="VUNM01000029">
    <property type="protein sequence ID" value="MST89940.1"/>
    <property type="molecule type" value="Genomic_DNA"/>
</dbReference>
<keyword evidence="1" id="KW-0175">Coiled coil</keyword>
<keyword evidence="3" id="KW-1185">Reference proteome</keyword>
<evidence type="ECO:0000256" key="1">
    <source>
        <dbReference type="SAM" id="Coils"/>
    </source>
</evidence>
<dbReference type="Proteomes" id="UP000442619">
    <property type="component" value="Unassembled WGS sequence"/>
</dbReference>
<reference evidence="2 3" key="1">
    <citation type="submission" date="2019-08" db="EMBL/GenBank/DDBJ databases">
        <title>In-depth cultivation of the pig gut microbiome towards novel bacterial diversity and tailored functional studies.</title>
        <authorList>
            <person name="Wylensek D."/>
            <person name="Hitch T.C.A."/>
            <person name="Clavel T."/>
        </authorList>
    </citation>
    <scope>NUCLEOTIDE SEQUENCE [LARGE SCALE GENOMIC DNA]</scope>
    <source>
        <strain evidence="2 3">CA-Schmier-601-WT-3</strain>
    </source>
</reference>
<comment type="caution">
    <text evidence="2">The sequence shown here is derived from an EMBL/GenBank/DDBJ whole genome shotgun (WGS) entry which is preliminary data.</text>
</comment>
<evidence type="ECO:0000313" key="2">
    <source>
        <dbReference type="EMBL" id="MST89940.1"/>
    </source>
</evidence>
<organism evidence="2 3">
    <name type="scientific">Sharpea porci</name>
    <dbReference type="NCBI Taxonomy" id="2652286"/>
    <lineage>
        <taxon>Bacteria</taxon>
        <taxon>Bacillati</taxon>
        <taxon>Bacillota</taxon>
        <taxon>Erysipelotrichia</taxon>
        <taxon>Erysipelotrichales</taxon>
        <taxon>Coprobacillaceae</taxon>
        <taxon>Sharpea</taxon>
    </lineage>
</organism>
<dbReference type="Pfam" id="PF05103">
    <property type="entry name" value="DivIVA"/>
    <property type="match status" value="1"/>
</dbReference>
<dbReference type="AlphaFoldDB" id="A0A844FXH8"/>
<feature type="coiled-coil region" evidence="1">
    <location>
        <begin position="32"/>
        <end position="102"/>
    </location>
</feature>
<evidence type="ECO:0008006" key="4">
    <source>
        <dbReference type="Google" id="ProtNLM"/>
    </source>
</evidence>
<accession>A0A844FXH8</accession>
<sequence>MHCIINEVDSLEGNFKKKAFGGYDIEEVDLAFTSLNKKIEDQAQQIASLKEELQQVKEDKAMLINQTAITKQANEEIARLAIKEASSLIDKAKKNANMILKESMEYVKGLDREVNGFKDSAIDFRAQVEKMSKDLLETIDKSEIFSLIKEENTKKETEDK</sequence>
<evidence type="ECO:0000313" key="3">
    <source>
        <dbReference type="Proteomes" id="UP000442619"/>
    </source>
</evidence>
<dbReference type="InterPro" id="IPR007793">
    <property type="entry name" value="DivIVA_fam"/>
</dbReference>
<name>A0A844FXH8_9FIRM</name>
<gene>
    <name evidence="2" type="ORF">FYJ79_10220</name>
</gene>
<protein>
    <recommendedName>
        <fullName evidence="4">DivIVA domain-containing protein</fullName>
    </recommendedName>
</protein>
<proteinExistence type="predicted"/>